<evidence type="ECO:0000256" key="1">
    <source>
        <dbReference type="SAM" id="MobiDB-lite"/>
    </source>
</evidence>
<dbReference type="PROSITE" id="PS01123">
    <property type="entry name" value="TNASE_1"/>
    <property type="match status" value="1"/>
</dbReference>
<dbReference type="InterPro" id="IPR035437">
    <property type="entry name" value="SNase_OB-fold_sf"/>
</dbReference>
<feature type="domain" description="TNase-like" evidence="3">
    <location>
        <begin position="40"/>
        <end position="168"/>
    </location>
</feature>
<sequence length="186" mass="20926">MLTRSAALTALLALTACIDPANHTPQAGWETQQSRPVAHSVYQAAVVGVSDGDTIRVTDLHGQKHKIRMAYIDAPELQQTHGEASRKALAALLEGQSVEVAVFERDRYRREVAQVKLNGRDVNLIQLENGHAWHYVSIARKKQRKADYQAYGSAESSARSERRGLWHAKKPQAPWEFRHEQRQNAQ</sequence>
<dbReference type="GO" id="GO:0016787">
    <property type="term" value="F:hydrolase activity"/>
    <property type="evidence" value="ECO:0007669"/>
    <property type="project" value="UniProtKB-KW"/>
</dbReference>
<accession>A0A1X3CXA0</accession>
<keyword evidence="5" id="KW-1185">Reference proteome</keyword>
<dbReference type="EMBL" id="LR134313">
    <property type="protein sequence ID" value="VEF01220.1"/>
    <property type="molecule type" value="Genomic_DNA"/>
</dbReference>
<evidence type="ECO:0000259" key="3">
    <source>
        <dbReference type="PROSITE" id="PS50830"/>
    </source>
</evidence>
<feature type="region of interest" description="Disordered" evidence="1">
    <location>
        <begin position="150"/>
        <end position="186"/>
    </location>
</feature>
<dbReference type="Proteomes" id="UP000279284">
    <property type="component" value="Chromosome"/>
</dbReference>
<dbReference type="RefSeq" id="WP_085416617.1">
    <property type="nucleotide sequence ID" value="NZ_CAUJPY010000005.1"/>
</dbReference>
<evidence type="ECO:0000313" key="4">
    <source>
        <dbReference type="EMBL" id="VEF01220.1"/>
    </source>
</evidence>
<feature type="chain" id="PRO_5030037510" evidence="2">
    <location>
        <begin position="22"/>
        <end position="186"/>
    </location>
</feature>
<keyword evidence="2" id="KW-0732">Signal</keyword>
<feature type="compositionally biased region" description="Basic and acidic residues" evidence="1">
    <location>
        <begin position="176"/>
        <end position="186"/>
    </location>
</feature>
<proteinExistence type="predicted"/>
<dbReference type="PROSITE" id="PS51257">
    <property type="entry name" value="PROKAR_LIPOPROTEIN"/>
    <property type="match status" value="1"/>
</dbReference>
<dbReference type="OrthoDB" id="9805504at2"/>
<dbReference type="GO" id="GO:0003676">
    <property type="term" value="F:nucleic acid binding"/>
    <property type="evidence" value="ECO:0007669"/>
    <property type="project" value="InterPro"/>
</dbReference>
<gene>
    <name evidence="4" type="primary">yhcR</name>
    <name evidence="4" type="ORF">NCTC10296_01233</name>
</gene>
<dbReference type="SUPFAM" id="SSF50199">
    <property type="entry name" value="Staphylococcal nuclease"/>
    <property type="match status" value="1"/>
</dbReference>
<dbReference type="AlphaFoldDB" id="A0A1X3CXA0"/>
<dbReference type="PANTHER" id="PTHR12302:SF26">
    <property type="entry name" value="BLR1266 PROTEIN"/>
    <property type="match status" value="1"/>
</dbReference>
<dbReference type="GO" id="GO:0004518">
    <property type="term" value="F:nuclease activity"/>
    <property type="evidence" value="ECO:0007669"/>
    <property type="project" value="InterPro"/>
</dbReference>
<protein>
    <submittedName>
        <fullName evidence="4">Nuclease</fullName>
        <ecNumber evidence="4">3.1.31.-</ecNumber>
    </submittedName>
</protein>
<organism evidence="4 5">
    <name type="scientific">Neisseria canis</name>
    <dbReference type="NCBI Taxonomy" id="493"/>
    <lineage>
        <taxon>Bacteria</taxon>
        <taxon>Pseudomonadati</taxon>
        <taxon>Pseudomonadota</taxon>
        <taxon>Betaproteobacteria</taxon>
        <taxon>Neisseriales</taxon>
        <taxon>Neisseriaceae</taxon>
        <taxon>Neisseria</taxon>
    </lineage>
</organism>
<dbReference type="Pfam" id="PF00565">
    <property type="entry name" value="SNase"/>
    <property type="match status" value="1"/>
</dbReference>
<dbReference type="InterPro" id="IPR002071">
    <property type="entry name" value="Thermonucl_AS"/>
</dbReference>
<dbReference type="SMART" id="SM00318">
    <property type="entry name" value="SNc"/>
    <property type="match status" value="1"/>
</dbReference>
<feature type="signal peptide" evidence="2">
    <location>
        <begin position="1"/>
        <end position="21"/>
    </location>
</feature>
<evidence type="ECO:0000313" key="5">
    <source>
        <dbReference type="Proteomes" id="UP000279284"/>
    </source>
</evidence>
<dbReference type="PANTHER" id="PTHR12302">
    <property type="entry name" value="EBNA2 BINDING PROTEIN P100"/>
    <property type="match status" value="1"/>
</dbReference>
<reference evidence="4 5" key="1">
    <citation type="submission" date="2018-12" db="EMBL/GenBank/DDBJ databases">
        <authorList>
            <consortium name="Pathogen Informatics"/>
        </authorList>
    </citation>
    <scope>NUCLEOTIDE SEQUENCE [LARGE SCALE GENOMIC DNA]</scope>
    <source>
        <strain evidence="4 5">NCTC10296</strain>
    </source>
</reference>
<dbReference type="InterPro" id="IPR016071">
    <property type="entry name" value="Staphylococal_nuclease_OB-fold"/>
</dbReference>
<name>A0A1X3CXA0_9NEIS</name>
<keyword evidence="4" id="KW-0378">Hydrolase</keyword>
<evidence type="ECO:0000256" key="2">
    <source>
        <dbReference type="SAM" id="SignalP"/>
    </source>
</evidence>
<dbReference type="KEGG" id="nci:NCTC10296_01233"/>
<dbReference type="STRING" id="493.BWD07_06815"/>
<dbReference type="Gene3D" id="2.40.50.90">
    <property type="match status" value="1"/>
</dbReference>
<dbReference type="EC" id="3.1.31.-" evidence="4"/>
<dbReference type="PROSITE" id="PS50830">
    <property type="entry name" value="TNASE_3"/>
    <property type="match status" value="1"/>
</dbReference>